<dbReference type="AlphaFoldDB" id="A0AA90PUX7"/>
<dbReference type="GO" id="GO:0033194">
    <property type="term" value="P:response to hydroperoxide"/>
    <property type="evidence" value="ECO:0007669"/>
    <property type="project" value="TreeGrafter"/>
</dbReference>
<comment type="caution">
    <text evidence="2">The sequence shown here is derived from an EMBL/GenBank/DDBJ whole genome shotgun (WGS) entry which is preliminary data.</text>
</comment>
<keyword evidence="4" id="KW-1185">Reference proteome</keyword>
<dbReference type="EMBL" id="JAUYZK010000005">
    <property type="protein sequence ID" value="MDP2538975.1"/>
    <property type="molecule type" value="Genomic_DNA"/>
</dbReference>
<dbReference type="Pfam" id="PF03883">
    <property type="entry name" value="H2O2_YaaD"/>
    <property type="match status" value="1"/>
</dbReference>
<proteinExistence type="predicted"/>
<organism evidence="2 3">
    <name type="scientific">Helicobacter cappadocius</name>
    <dbReference type="NCBI Taxonomy" id="3063998"/>
    <lineage>
        <taxon>Bacteria</taxon>
        <taxon>Pseudomonadati</taxon>
        <taxon>Campylobacterota</taxon>
        <taxon>Epsilonproteobacteria</taxon>
        <taxon>Campylobacterales</taxon>
        <taxon>Helicobacteraceae</taxon>
        <taxon>Helicobacter</taxon>
    </lineage>
</organism>
<dbReference type="Proteomes" id="UP001177258">
    <property type="component" value="Unassembled WGS sequence"/>
</dbReference>
<gene>
    <name evidence="2" type="primary">yaaA</name>
    <name evidence="1" type="ORF">Q5I04_03815</name>
    <name evidence="2" type="ORF">Q5I06_04190</name>
</gene>
<dbReference type="PANTHER" id="PTHR30283">
    <property type="entry name" value="PEROXIDE STRESS RESPONSE PROTEIN YAAA"/>
    <property type="match status" value="1"/>
</dbReference>
<protein>
    <submittedName>
        <fullName evidence="2">Peroxide stress protein YaaA</fullName>
    </submittedName>
</protein>
<evidence type="ECO:0000313" key="1">
    <source>
        <dbReference type="EMBL" id="MDO7253036.1"/>
    </source>
</evidence>
<dbReference type="GO" id="GO:0005829">
    <property type="term" value="C:cytosol"/>
    <property type="evidence" value="ECO:0007669"/>
    <property type="project" value="TreeGrafter"/>
</dbReference>
<evidence type="ECO:0000313" key="3">
    <source>
        <dbReference type="Proteomes" id="UP001177258"/>
    </source>
</evidence>
<dbReference type="PANTHER" id="PTHR30283:SF4">
    <property type="entry name" value="PEROXIDE STRESS RESISTANCE PROTEIN YAAA"/>
    <property type="match status" value="1"/>
</dbReference>
<reference evidence="2 4" key="1">
    <citation type="submission" date="2023-07" db="EMBL/GenBank/DDBJ databases">
        <title>Unpublished Manusciprt.</title>
        <authorList>
            <person name="Aydin F."/>
            <person name="Tarhane S."/>
            <person name="Saticioglu I.B."/>
            <person name="Karakaya E."/>
            <person name="Abay S."/>
            <person name="Guran O."/>
            <person name="Bozkurt E."/>
            <person name="Uzum N."/>
            <person name="Olgun K."/>
            <person name="Jablonski D."/>
        </authorList>
    </citation>
    <scope>NUCLEOTIDE SEQUENCE</scope>
    <source>
        <strain evidence="4">faydin-H75</strain>
        <strain evidence="2">Faydin-H76</strain>
    </source>
</reference>
<dbReference type="RefSeq" id="WP_305516876.1">
    <property type="nucleotide sequence ID" value="NZ_JAUPEV010000004.1"/>
</dbReference>
<reference evidence="1 3" key="3">
    <citation type="journal article" date="2024" name="Syst. Appl. Microbiol.">
        <title>Helicobacter cappadocius sp. nov., from lizards: The first psychrotrophic Helicobacter species.</title>
        <authorList>
            <person name="Aydin F."/>
            <person name="Tarhane S."/>
            <person name="Karakaya E."/>
            <person name="Abay S."/>
            <person name="Kayman T."/>
            <person name="Guran O."/>
            <person name="Bozkurt E."/>
            <person name="Uzum N."/>
            <person name="Avci A."/>
            <person name="Olgun K."/>
            <person name="Jablonski D."/>
            <person name="Guran C."/>
            <person name="Burcin Saticioglu I."/>
        </authorList>
    </citation>
    <scope>NUCLEOTIDE SEQUENCE [LARGE SCALE GENOMIC DNA]</scope>
    <source>
        <strain evidence="1">Faydin-H75</strain>
        <strain evidence="3">faydin-H76</strain>
    </source>
</reference>
<evidence type="ECO:0000313" key="4">
    <source>
        <dbReference type="Proteomes" id="UP001240777"/>
    </source>
</evidence>
<accession>A0AA90PUX7</accession>
<dbReference type="EMBL" id="JAUPEV010000004">
    <property type="protein sequence ID" value="MDO7253036.1"/>
    <property type="molecule type" value="Genomic_DNA"/>
</dbReference>
<evidence type="ECO:0000313" key="2">
    <source>
        <dbReference type="EMBL" id="MDP2538975.1"/>
    </source>
</evidence>
<dbReference type="InterPro" id="IPR005583">
    <property type="entry name" value="YaaA"/>
</dbReference>
<dbReference type="Proteomes" id="UP001240777">
    <property type="component" value="Unassembled WGS sequence"/>
</dbReference>
<sequence length="248" mass="28803">MKILFSPSEGKNLTKIISTKDNFEFLDALPLSTDIVKDNFLQYLEILKEDDNVISKLFGTKSLKSKSLLDEMTLCLNIAKSSTQEAIRLYQGVAYKALDFPTLPDNAQKYILENVLIFSNLFGMIRAGDKLPFYKYNQNFKYGGFGVAQFYKKLAPMIDIYLENQKVLDLRAEIYIKAYPLKYEHTQIEFLKNGKKVSHYAKYYRGIYLKEISQKQCDKFEDIEIEGLKFVDTKHHKNTTILSYEIIS</sequence>
<name>A0AA90PUX7_9HELI</name>
<reference evidence="1" key="2">
    <citation type="submission" date="2023-07" db="EMBL/GenBank/DDBJ databases">
        <authorList>
            <person name="Aydin F."/>
            <person name="Tarhane S."/>
            <person name="Saticioglu I.B."/>
            <person name="Karakaya E."/>
            <person name="Abay S."/>
            <person name="Guran O."/>
            <person name="Bozkurt E."/>
            <person name="Uzum N."/>
            <person name="Olgun K."/>
            <person name="Jablonski D."/>
        </authorList>
    </citation>
    <scope>NUCLEOTIDE SEQUENCE</scope>
    <source>
        <strain evidence="1">Faydin-H75</strain>
    </source>
</reference>